<comment type="caution">
    <text evidence="1">The sequence shown here is derived from an EMBL/GenBank/DDBJ whole genome shotgun (WGS) entry which is preliminary data.</text>
</comment>
<evidence type="ECO:0000313" key="1">
    <source>
        <dbReference type="EMBL" id="RUS57685.1"/>
    </source>
</evidence>
<sequence>MAIYHDFLFIDEKNDRLIEEINLEEDFYDYINENIECDSDSYLYNLVPIINSSYVEKPYGNIIPKEKGLTYTGICVVNHYGFDCLTKMLLEWIAVLEKLDGEYYYPDLIGLTEAELANMSVDELEELKEAYFVKSEVMKKLQTCVNYLATFNSPDYVVHYQGI</sequence>
<proteinExistence type="predicted"/>
<organism evidence="1 2">
    <name type="scientific">Candidatus Kurthia intestinigallinarum</name>
    <dbReference type="NCBI Taxonomy" id="1562256"/>
    <lineage>
        <taxon>Bacteria</taxon>
        <taxon>Bacillati</taxon>
        <taxon>Bacillota</taxon>
        <taxon>Bacilli</taxon>
        <taxon>Bacillales</taxon>
        <taxon>Caryophanaceae</taxon>
        <taxon>Kurthia</taxon>
    </lineage>
</organism>
<gene>
    <name evidence="1" type="ORF">QI30_04680</name>
</gene>
<dbReference type="OrthoDB" id="2086109at2"/>
<accession>A0A433RWN4</accession>
<dbReference type="RefSeq" id="WP_126989794.1">
    <property type="nucleotide sequence ID" value="NZ_JTFC01000015.1"/>
</dbReference>
<keyword evidence="2" id="KW-1185">Reference proteome</keyword>
<dbReference type="Proteomes" id="UP000288623">
    <property type="component" value="Unassembled WGS sequence"/>
</dbReference>
<dbReference type="EMBL" id="JTFC01000015">
    <property type="protein sequence ID" value="RUS57685.1"/>
    <property type="molecule type" value="Genomic_DNA"/>
</dbReference>
<evidence type="ECO:0000313" key="2">
    <source>
        <dbReference type="Proteomes" id="UP000288623"/>
    </source>
</evidence>
<name>A0A433RWN4_9BACL</name>
<dbReference type="AlphaFoldDB" id="A0A433RWN4"/>
<reference evidence="1 2" key="1">
    <citation type="submission" date="2014-11" db="EMBL/GenBank/DDBJ databases">
        <title>Genome sequence and analysis of novel Kurthia sp.</title>
        <authorList>
            <person name="Lawson J.N."/>
            <person name="Gonzalez J.E."/>
            <person name="Rinauldi L."/>
            <person name="Xuan Z."/>
            <person name="Firman A."/>
            <person name="Shaddox L."/>
            <person name="Trudeau A."/>
            <person name="Shah S."/>
            <person name="Reiman D."/>
        </authorList>
    </citation>
    <scope>NUCLEOTIDE SEQUENCE [LARGE SCALE GENOMIC DNA]</scope>
    <source>
        <strain evidence="1 2">3B1D</strain>
    </source>
</reference>
<protein>
    <submittedName>
        <fullName evidence="1">Uncharacterized protein</fullName>
    </submittedName>
</protein>